<dbReference type="EMBL" id="JASFZW010000002">
    <property type="protein sequence ID" value="KAK2079935.1"/>
    <property type="molecule type" value="Genomic_DNA"/>
</dbReference>
<proteinExistence type="predicted"/>
<comment type="caution">
    <text evidence="2">The sequence shown here is derived from an EMBL/GenBank/DDBJ whole genome shotgun (WGS) entry which is preliminary data.</text>
</comment>
<feature type="region of interest" description="Disordered" evidence="1">
    <location>
        <begin position="176"/>
        <end position="239"/>
    </location>
</feature>
<organism evidence="2 3">
    <name type="scientific">Prototheca wickerhamii</name>
    <dbReference type="NCBI Taxonomy" id="3111"/>
    <lineage>
        <taxon>Eukaryota</taxon>
        <taxon>Viridiplantae</taxon>
        <taxon>Chlorophyta</taxon>
        <taxon>core chlorophytes</taxon>
        <taxon>Trebouxiophyceae</taxon>
        <taxon>Chlorellales</taxon>
        <taxon>Chlorellaceae</taxon>
        <taxon>Prototheca</taxon>
    </lineage>
</organism>
<feature type="compositionally biased region" description="Gly residues" evidence="1">
    <location>
        <begin position="191"/>
        <end position="202"/>
    </location>
</feature>
<protein>
    <submittedName>
        <fullName evidence="2">Uncharacterized protein</fullName>
    </submittedName>
</protein>
<evidence type="ECO:0000256" key="1">
    <source>
        <dbReference type="SAM" id="MobiDB-lite"/>
    </source>
</evidence>
<evidence type="ECO:0000313" key="3">
    <source>
        <dbReference type="Proteomes" id="UP001255856"/>
    </source>
</evidence>
<dbReference type="AlphaFoldDB" id="A0AAD9MLM0"/>
<sequence>MDIGIGRWVQILGTGLLPGKLIQQLYGATQRLLGQQSLAAFTGLRLDVDRIRAENEARTDAPRKSGLIIYDGPPLTREERDVLHAEAKEKCDAAGEGLVSCILRYSLTKEQVAETRAAVQQLLESRRLEPPQWQTHPLLATPAEDLSRDALVKLLSDLHGALGRLRGQLATAMARRRRITKVSRPASAEGQAGGGAVAGGGEAPVRPARRPATKTKRAKPRKKRALSDTESDGGDDWEW</sequence>
<name>A0AAD9MLM0_PROWI</name>
<accession>A0AAD9MLM0</accession>
<dbReference type="Proteomes" id="UP001255856">
    <property type="component" value="Unassembled WGS sequence"/>
</dbReference>
<feature type="compositionally biased region" description="Acidic residues" evidence="1">
    <location>
        <begin position="229"/>
        <end position="239"/>
    </location>
</feature>
<dbReference type="PANTHER" id="PTHR41733:SF1">
    <property type="entry name" value="CHROMOSOME UNDETERMINED SCAFFOLD_30, WHOLE GENOME SHOTGUN SEQUENCE"/>
    <property type="match status" value="1"/>
</dbReference>
<reference evidence="2" key="1">
    <citation type="submission" date="2021-01" db="EMBL/GenBank/DDBJ databases">
        <authorList>
            <person name="Eckstrom K.M.E."/>
        </authorList>
    </citation>
    <scope>NUCLEOTIDE SEQUENCE</scope>
    <source>
        <strain evidence="2">UVCC 0001</strain>
    </source>
</reference>
<dbReference type="PANTHER" id="PTHR41733">
    <property type="entry name" value="UBIQUITIN-ASSOCIATED/TRANSLATION ELONGATION FACTOR EF1B, N-TERMINAL, EUKARYOTE"/>
    <property type="match status" value="1"/>
</dbReference>
<gene>
    <name evidence="2" type="ORF">QBZ16_002330</name>
</gene>
<feature type="compositionally biased region" description="Basic residues" evidence="1">
    <location>
        <begin position="207"/>
        <end position="224"/>
    </location>
</feature>
<evidence type="ECO:0000313" key="2">
    <source>
        <dbReference type="EMBL" id="KAK2079935.1"/>
    </source>
</evidence>
<keyword evidence="3" id="KW-1185">Reference proteome</keyword>